<evidence type="ECO:0000256" key="1">
    <source>
        <dbReference type="ARBA" id="ARBA00004821"/>
    </source>
</evidence>
<dbReference type="PANTHER" id="PTHR10993:SF7">
    <property type="entry name" value="LIPOYLTRANSFERASE 2, MITOCHONDRIAL-RELATED"/>
    <property type="match status" value="1"/>
</dbReference>
<evidence type="ECO:0000313" key="7">
    <source>
        <dbReference type="EMBL" id="KAH8086637.1"/>
    </source>
</evidence>
<dbReference type="InterPro" id="IPR004143">
    <property type="entry name" value="BPL_LPL_catalytic"/>
</dbReference>
<comment type="similarity">
    <text evidence="2">Belongs to the LipB family.</text>
</comment>
<comment type="caution">
    <text evidence="7">The sequence shown here is derived from an EMBL/GenBank/DDBJ whole genome shotgun (WGS) entry which is preliminary data.</text>
</comment>
<evidence type="ECO:0000256" key="4">
    <source>
        <dbReference type="ARBA" id="ARBA00022679"/>
    </source>
</evidence>
<comment type="pathway">
    <text evidence="1">Protein modification; protein lipoylation via endogenous pathway; protein N(6)-(lipoyl)lysine from octanoyl-[acyl-carrier-protein]: step 1/2.</text>
</comment>
<evidence type="ECO:0000313" key="8">
    <source>
        <dbReference type="Proteomes" id="UP000813824"/>
    </source>
</evidence>
<dbReference type="InterPro" id="IPR020605">
    <property type="entry name" value="Octanoyltransferase_CS"/>
</dbReference>
<dbReference type="InterPro" id="IPR045864">
    <property type="entry name" value="aa-tRNA-synth_II/BPL/LPL"/>
</dbReference>
<evidence type="ECO:0000256" key="5">
    <source>
        <dbReference type="ARBA" id="ARBA00023315"/>
    </source>
</evidence>
<evidence type="ECO:0000256" key="2">
    <source>
        <dbReference type="ARBA" id="ARBA00007907"/>
    </source>
</evidence>
<dbReference type="EC" id="2.3.1.181" evidence="3"/>
<dbReference type="PROSITE" id="PS51733">
    <property type="entry name" value="BPL_LPL_CATALYTIC"/>
    <property type="match status" value="1"/>
</dbReference>
<sequence length="308" mass="33812">MSLPPLLYHYFQLPLPYARTLAVQESIHALQLALRRSKAHQDILLLLEHRPVYTTGRRQLSSAPEVLAEETRLTRLGADFVTTQRGGQITYHGPGQLIGYPLMDLGRTTPPVGIREYICKMQTTLKLHLSEAHGIKTIPSDNTGVFTDPFTKIASIGVQVRHRLTTHGFGLNITPEIYSWFSQVVACGLANVRPTSIADATITKKPGEITVSGEIQGLVRRWGKVYGRDMERLDVGGGGELAEIIRALEEEARAAALPPPPAVSLHLLAGHDHISPHQRIPPKTVRQISLFCGEKLGAPVLVITGFTI</sequence>
<dbReference type="Proteomes" id="UP000813824">
    <property type="component" value="Unassembled WGS sequence"/>
</dbReference>
<dbReference type="PANTHER" id="PTHR10993">
    <property type="entry name" value="OCTANOYLTRANSFERASE"/>
    <property type="match status" value="1"/>
</dbReference>
<protein>
    <recommendedName>
        <fullName evidence="3">lipoyl(octanoyl) transferase</fullName>
        <ecNumber evidence="3">2.3.1.181</ecNumber>
    </recommendedName>
</protein>
<accession>A0A8K0XL52</accession>
<organism evidence="7 8">
    <name type="scientific">Cristinia sonorae</name>
    <dbReference type="NCBI Taxonomy" id="1940300"/>
    <lineage>
        <taxon>Eukaryota</taxon>
        <taxon>Fungi</taxon>
        <taxon>Dikarya</taxon>
        <taxon>Basidiomycota</taxon>
        <taxon>Agaricomycotina</taxon>
        <taxon>Agaricomycetes</taxon>
        <taxon>Agaricomycetidae</taxon>
        <taxon>Agaricales</taxon>
        <taxon>Pleurotineae</taxon>
        <taxon>Stephanosporaceae</taxon>
        <taxon>Cristinia</taxon>
    </lineage>
</organism>
<dbReference type="InterPro" id="IPR000544">
    <property type="entry name" value="Octanoyltransferase"/>
</dbReference>
<dbReference type="Pfam" id="PF21948">
    <property type="entry name" value="LplA-B_cat"/>
    <property type="match status" value="1"/>
</dbReference>
<gene>
    <name evidence="7" type="ORF">BXZ70DRAFT_910272</name>
</gene>
<feature type="domain" description="BPL/LPL catalytic" evidence="6">
    <location>
        <begin position="38"/>
        <end position="230"/>
    </location>
</feature>
<dbReference type="UniPathway" id="UPA00538">
    <property type="reaction ID" value="UER00592"/>
</dbReference>
<dbReference type="OrthoDB" id="19908at2759"/>
<keyword evidence="4" id="KW-0808">Transferase</keyword>
<evidence type="ECO:0000256" key="3">
    <source>
        <dbReference type="ARBA" id="ARBA00012334"/>
    </source>
</evidence>
<dbReference type="NCBIfam" id="TIGR00214">
    <property type="entry name" value="lipB"/>
    <property type="match status" value="1"/>
</dbReference>
<reference evidence="7" key="1">
    <citation type="journal article" date="2021" name="New Phytol.">
        <title>Evolutionary innovations through gain and loss of genes in the ectomycorrhizal Boletales.</title>
        <authorList>
            <person name="Wu G."/>
            <person name="Miyauchi S."/>
            <person name="Morin E."/>
            <person name="Kuo A."/>
            <person name="Drula E."/>
            <person name="Varga T."/>
            <person name="Kohler A."/>
            <person name="Feng B."/>
            <person name="Cao Y."/>
            <person name="Lipzen A."/>
            <person name="Daum C."/>
            <person name="Hundley H."/>
            <person name="Pangilinan J."/>
            <person name="Johnson J."/>
            <person name="Barry K."/>
            <person name="LaButti K."/>
            <person name="Ng V."/>
            <person name="Ahrendt S."/>
            <person name="Min B."/>
            <person name="Choi I.G."/>
            <person name="Park H."/>
            <person name="Plett J.M."/>
            <person name="Magnuson J."/>
            <person name="Spatafora J.W."/>
            <person name="Nagy L.G."/>
            <person name="Henrissat B."/>
            <person name="Grigoriev I.V."/>
            <person name="Yang Z.L."/>
            <person name="Xu J."/>
            <person name="Martin F.M."/>
        </authorList>
    </citation>
    <scope>NUCLEOTIDE SEQUENCE</scope>
    <source>
        <strain evidence="7">KKN 215</strain>
    </source>
</reference>
<dbReference type="PROSITE" id="PS01313">
    <property type="entry name" value="LIPB"/>
    <property type="match status" value="1"/>
</dbReference>
<name>A0A8K0XL52_9AGAR</name>
<dbReference type="AlphaFoldDB" id="A0A8K0XL52"/>
<dbReference type="Gene3D" id="3.30.930.10">
    <property type="entry name" value="Bira Bifunctional Protein, Domain 2"/>
    <property type="match status" value="1"/>
</dbReference>
<proteinExistence type="inferred from homology"/>
<dbReference type="GO" id="GO:0009249">
    <property type="term" value="P:protein lipoylation"/>
    <property type="evidence" value="ECO:0007669"/>
    <property type="project" value="InterPro"/>
</dbReference>
<dbReference type="GO" id="GO:0033819">
    <property type="term" value="F:lipoyl(octanoyl) transferase activity"/>
    <property type="evidence" value="ECO:0007669"/>
    <property type="project" value="UniProtKB-EC"/>
</dbReference>
<keyword evidence="5" id="KW-0012">Acyltransferase</keyword>
<evidence type="ECO:0000259" key="6">
    <source>
        <dbReference type="PROSITE" id="PS51733"/>
    </source>
</evidence>
<dbReference type="SUPFAM" id="SSF55681">
    <property type="entry name" value="Class II aaRS and biotin synthetases"/>
    <property type="match status" value="1"/>
</dbReference>
<dbReference type="EMBL" id="JAEVFJ010000042">
    <property type="protein sequence ID" value="KAH8086637.1"/>
    <property type="molecule type" value="Genomic_DNA"/>
</dbReference>
<keyword evidence="8" id="KW-1185">Reference proteome</keyword>